<keyword evidence="5" id="KW-0378">Hydrolase</keyword>
<dbReference type="GO" id="GO:0016787">
    <property type="term" value="F:hydrolase activity"/>
    <property type="evidence" value="ECO:0007669"/>
    <property type="project" value="UniProtKB-KW"/>
</dbReference>
<protein>
    <submittedName>
        <fullName evidence="5">Alpha/beta fold hydrolase</fullName>
    </submittedName>
</protein>
<evidence type="ECO:0000256" key="2">
    <source>
        <dbReference type="ARBA" id="ARBA00023315"/>
    </source>
</evidence>
<dbReference type="Proteomes" id="UP001365405">
    <property type="component" value="Unassembled WGS sequence"/>
</dbReference>
<evidence type="ECO:0000256" key="1">
    <source>
        <dbReference type="ARBA" id="ARBA00022679"/>
    </source>
</evidence>
<dbReference type="InterPro" id="IPR029058">
    <property type="entry name" value="AB_hydrolase_fold"/>
</dbReference>
<sequence>MSPNPPPLQLDAPADEAQSRAAAAAFDSAFHARMAPLWGGLSPISLALATMDWGLHLATQPAQSMQLALRAGQAAARWWTDHLTQRDLNGDAGAAAGRPEDLRFSNPAWQRWPYAPMVRAYLGAEQWWREAASLRGMAPHHQEMARVFARQWLDLLSPANAGLANPEVLQRTLASGGANLAQGLGNALDEWRVRHGLDPLHPPERPYQPGVDVAITPGQVVHRNALVELIQYAPATPSVHAEPVFIVPSWIMKYYILDLSPENSMVKWLVDQGHTVFILSWRNPDEGDALLDMADYLELGIFDCLAAIAQRVPGEAVHAAGYCLGGTLLSIAAAALARPGAVANAEQLPRLASVSMLAAETDFSEPGEMGVLIDESQVALLEDMMAERGFLTGPQMAGSFQFLHSRELIWSAKLREVWLGERLRPNDLMAWNADVTRMPAAMHSEYLRRCYLRNELAESRYPVEGRPVALADIRTPIFLVGTEKDHVSPWKSVYKLHRLTDTELTFVLTNGGHNAGIVSEPGHAGRHYAMRTKVADGAWVPPEEWASGAERHEGSWWTAWHGWLLGHGSGRTVPGRVIDAGDALCAAPGENVLVRYND</sequence>
<dbReference type="PANTHER" id="PTHR36837">
    <property type="entry name" value="POLY(3-HYDROXYALKANOATE) POLYMERASE SUBUNIT PHAC"/>
    <property type="match status" value="1"/>
</dbReference>
<reference evidence="5 6" key="1">
    <citation type="submission" date="2024-04" db="EMBL/GenBank/DDBJ databases">
        <title>Novel species of the genus Ideonella isolated from streams.</title>
        <authorList>
            <person name="Lu H."/>
        </authorList>
    </citation>
    <scope>NUCLEOTIDE SEQUENCE [LARGE SCALE GENOMIC DNA]</scope>
    <source>
        <strain evidence="5 6">DXS22W</strain>
    </source>
</reference>
<dbReference type="Gene3D" id="3.40.50.1820">
    <property type="entry name" value="alpha/beta hydrolase"/>
    <property type="match status" value="1"/>
</dbReference>
<evidence type="ECO:0000313" key="5">
    <source>
        <dbReference type="EMBL" id="MEK8052047.1"/>
    </source>
</evidence>
<dbReference type="EMBL" id="JBBUTH010000008">
    <property type="protein sequence ID" value="MEK8052047.1"/>
    <property type="molecule type" value="Genomic_DNA"/>
</dbReference>
<evidence type="ECO:0000259" key="3">
    <source>
        <dbReference type="Pfam" id="PF07167"/>
    </source>
</evidence>
<dbReference type="InterPro" id="IPR010941">
    <property type="entry name" value="PhaC_N"/>
</dbReference>
<proteinExistence type="predicted"/>
<dbReference type="PANTHER" id="PTHR36837:SF5">
    <property type="entry name" value="POLY-3-HYDROXYBUTYRATE SYNTHASE"/>
    <property type="match status" value="1"/>
</dbReference>
<gene>
    <name evidence="5" type="ORF">AACH10_17480</name>
</gene>
<keyword evidence="1" id="KW-0808">Transferase</keyword>
<dbReference type="InterPro" id="IPR051321">
    <property type="entry name" value="PHA/PHB_synthase"/>
</dbReference>
<comment type="caution">
    <text evidence="5">The sequence shown here is derived from an EMBL/GenBank/DDBJ whole genome shotgun (WGS) entry which is preliminary data.</text>
</comment>
<dbReference type="SUPFAM" id="SSF53474">
    <property type="entry name" value="alpha/beta-Hydrolases"/>
    <property type="match status" value="1"/>
</dbReference>
<dbReference type="Pfam" id="PF12551">
    <property type="entry name" value="PHBC_N"/>
    <property type="match status" value="1"/>
</dbReference>
<accession>A0ABU9CJM4</accession>
<organism evidence="5 6">
    <name type="scientific">Pseudaquabacterium inlustre</name>
    <dbReference type="NCBI Taxonomy" id="2984192"/>
    <lineage>
        <taxon>Bacteria</taxon>
        <taxon>Pseudomonadati</taxon>
        <taxon>Pseudomonadota</taxon>
        <taxon>Betaproteobacteria</taxon>
        <taxon>Burkholderiales</taxon>
        <taxon>Sphaerotilaceae</taxon>
        <taxon>Pseudaquabacterium</taxon>
    </lineage>
</organism>
<evidence type="ECO:0000313" key="6">
    <source>
        <dbReference type="Proteomes" id="UP001365405"/>
    </source>
</evidence>
<keyword evidence="2" id="KW-0012">Acyltransferase</keyword>
<feature type="domain" description="Poly-beta-hydroxybutyrate polymerase N-terminal" evidence="3">
    <location>
        <begin position="101"/>
        <end position="269"/>
    </location>
</feature>
<dbReference type="InterPro" id="IPR022211">
    <property type="entry name" value="PHBC_N"/>
</dbReference>
<feature type="domain" description="Poly-beta-hydroxybutyrate polymerase N-terminal" evidence="4">
    <location>
        <begin position="22"/>
        <end position="62"/>
    </location>
</feature>
<evidence type="ECO:0000259" key="4">
    <source>
        <dbReference type="Pfam" id="PF12551"/>
    </source>
</evidence>
<name>A0ABU9CJM4_9BURK</name>
<dbReference type="RefSeq" id="WP_341411744.1">
    <property type="nucleotide sequence ID" value="NZ_JBBUTH010000008.1"/>
</dbReference>
<dbReference type="Pfam" id="PF07167">
    <property type="entry name" value="PhaC_N"/>
    <property type="match status" value="1"/>
</dbReference>
<keyword evidence="6" id="KW-1185">Reference proteome</keyword>